<reference evidence="1 2" key="1">
    <citation type="submission" date="2015-12" db="EMBL/GenBank/DDBJ databases">
        <authorList>
            <person name="Shamseldin A."/>
            <person name="Moawad H."/>
            <person name="Abd El-Rahim W.M."/>
            <person name="Sadowsky M.J."/>
        </authorList>
    </citation>
    <scope>NUCLEOTIDE SEQUENCE [LARGE SCALE GENOMIC DNA]</scope>
    <source>
        <strain evidence="1 2">WF1</strain>
    </source>
</reference>
<dbReference type="AlphaFoldDB" id="A0A1V8M564"/>
<name>A0A1V8M564_9GAMM</name>
<comment type="caution">
    <text evidence="1">The sequence shown here is derived from an EMBL/GenBank/DDBJ whole genome shotgun (WGS) entry which is preliminary data.</text>
</comment>
<sequence>MLDSAGVAHISYIVRRGFVDANGTVHGSGLVYQRVDNGVLSQKINVSSGSFNTRMQLNSHNQAVFARETEIFLNEDGTQRERPFPKGLQLTIPSVTAKDSWKKMILDLPAAVDYRLTNFIYENQRNRYHLAYGDQDAAFLRETYLTTNPPVTPESPLVPFPAGVGHRLWYAYSDNVTDAQGNLKTKSTWQTSIIDNSGNISENEFWTDLVLDQNGTPFAASFRYATDAQGIQQGTSNIIGKFNGHSWDLQVVAGKTTGASPHRAGMGSKLLIDDGGGFHGIWDNSPDKPIDGINKPVPGEERANGTAMYRYSPDGVSWQAAARQVILPFSIEGNCRAKIHNGKLLLMVLGDARDARVVFSEYTFPAPTDNLFEISSDKMFYGVGETIRLHARLQGSATGDFYVVVAGPYNLDNAGNLVPVASTFQNYYLTPALAWEAFSDLSTIRPVLNSFTLKTLSLDFSFPMANISEPFDKSGRYVVYSAVNAPEQALGDFLTPIYSYEIHICNQPNCSEL</sequence>
<proteinExistence type="predicted"/>
<organism evidence="1 2">
    <name type="scientific">Methyloprofundus sedimenti</name>
    <dbReference type="NCBI Taxonomy" id="1420851"/>
    <lineage>
        <taxon>Bacteria</taxon>
        <taxon>Pseudomonadati</taxon>
        <taxon>Pseudomonadota</taxon>
        <taxon>Gammaproteobacteria</taxon>
        <taxon>Methylococcales</taxon>
        <taxon>Methylococcaceae</taxon>
        <taxon>Methyloprofundus</taxon>
    </lineage>
</organism>
<dbReference type="EMBL" id="LPUF01000001">
    <property type="protein sequence ID" value="OQK16701.1"/>
    <property type="molecule type" value="Genomic_DNA"/>
</dbReference>
<dbReference type="RefSeq" id="WP_080521325.1">
    <property type="nucleotide sequence ID" value="NZ_LPUF01000001.1"/>
</dbReference>
<gene>
    <name evidence="1" type="ORF">AU255_01990</name>
</gene>
<evidence type="ECO:0000313" key="2">
    <source>
        <dbReference type="Proteomes" id="UP000191980"/>
    </source>
</evidence>
<evidence type="ECO:0000313" key="1">
    <source>
        <dbReference type="EMBL" id="OQK16701.1"/>
    </source>
</evidence>
<dbReference type="OrthoDB" id="5629181at2"/>
<dbReference type="Proteomes" id="UP000191980">
    <property type="component" value="Unassembled WGS sequence"/>
</dbReference>
<dbReference type="STRING" id="1420851.AU255_01990"/>
<accession>A0A1V8M564</accession>
<protein>
    <submittedName>
        <fullName evidence="1">Uncharacterized protein</fullName>
    </submittedName>
</protein>
<keyword evidence="2" id="KW-1185">Reference proteome</keyword>